<dbReference type="EMBL" id="CABVQN010000008">
    <property type="protein sequence ID" value="VWC95549.1"/>
    <property type="molecule type" value="Genomic_DNA"/>
</dbReference>
<feature type="domain" description="DUF7666" evidence="1">
    <location>
        <begin position="10"/>
        <end position="108"/>
    </location>
</feature>
<dbReference type="Proteomes" id="UP000494110">
    <property type="component" value="Unassembled WGS sequence"/>
</dbReference>
<name>A0A6P2VVM0_BURL3</name>
<gene>
    <name evidence="2" type="primary">inaZ</name>
    <name evidence="2" type="ORF">BLA39750_02196</name>
</gene>
<dbReference type="RefSeq" id="WP_175012174.1">
    <property type="nucleotide sequence ID" value="NZ_CABVQN010000008.1"/>
</dbReference>
<evidence type="ECO:0000259" key="1">
    <source>
        <dbReference type="Pfam" id="PF24703"/>
    </source>
</evidence>
<sequence>MAKAKSNKALVLRSCAENMTSHGGFVWPGVGEIAEAPDWQNNKKCGQGLHGWLYGQGDHSMSQFTDATAKWLVVEVDEADVVMLGGKCKFPRGKVVFVGTKIDAAAYIIEHEPRARNVAVIGAQLAAGDKESVLVGALGTATAGESGTATAGYRGTATAGESGTATAGNYGTATAGNYGTATAGYRGTATAGESGEIQIKWWDDAKNRYRTVIGYVGEDGIEADVPYVLDTNHKLVRKV</sequence>
<evidence type="ECO:0000313" key="3">
    <source>
        <dbReference type="Proteomes" id="UP000494110"/>
    </source>
</evidence>
<dbReference type="AlphaFoldDB" id="A0A6P2VVM0"/>
<evidence type="ECO:0000313" key="2">
    <source>
        <dbReference type="EMBL" id="VWC95549.1"/>
    </source>
</evidence>
<dbReference type="InterPro" id="IPR056083">
    <property type="entry name" value="DUF7666"/>
</dbReference>
<proteinExistence type="predicted"/>
<dbReference type="Pfam" id="PF24703">
    <property type="entry name" value="DUF7666"/>
    <property type="match status" value="1"/>
</dbReference>
<organism evidence="2 3">
    <name type="scientific">Burkholderia lata (strain ATCC 17760 / DSM 23089 / LMG 22485 / NCIMB 9086 / R18194 / 383)</name>
    <dbReference type="NCBI Taxonomy" id="482957"/>
    <lineage>
        <taxon>Bacteria</taxon>
        <taxon>Pseudomonadati</taxon>
        <taxon>Pseudomonadota</taxon>
        <taxon>Betaproteobacteria</taxon>
        <taxon>Burkholderiales</taxon>
        <taxon>Burkholderiaceae</taxon>
        <taxon>Burkholderia</taxon>
        <taxon>Burkholderia cepacia complex</taxon>
    </lineage>
</organism>
<reference evidence="2 3" key="1">
    <citation type="submission" date="2019-09" db="EMBL/GenBank/DDBJ databases">
        <authorList>
            <person name="Depoorter E."/>
        </authorList>
    </citation>
    <scope>NUCLEOTIDE SEQUENCE [LARGE SCALE GENOMIC DNA]</scope>
    <source>
        <strain evidence="2">R-39750</strain>
    </source>
</reference>
<protein>
    <submittedName>
        <fullName evidence="2">Ice nucleation protein</fullName>
    </submittedName>
</protein>
<accession>A0A6P2VVM0</accession>